<evidence type="ECO:0000256" key="1">
    <source>
        <dbReference type="SAM" id="SignalP"/>
    </source>
</evidence>
<protein>
    <submittedName>
        <fullName evidence="3">Excalibur calcium-binding domain-containing protein</fullName>
    </submittedName>
</protein>
<comment type="caution">
    <text evidence="3">The sequence shown here is derived from an EMBL/GenBank/DDBJ whole genome shotgun (WGS) entry which is preliminary data.</text>
</comment>
<dbReference type="RefSeq" id="WP_311862280.1">
    <property type="nucleotide sequence ID" value="NZ_JAUZVV010000002.1"/>
</dbReference>
<dbReference type="Proteomes" id="UP001251849">
    <property type="component" value="Unassembled WGS sequence"/>
</dbReference>
<dbReference type="EMBL" id="JAUZVV010000002">
    <property type="protein sequence ID" value="MDT3317272.1"/>
    <property type="molecule type" value="Genomic_DNA"/>
</dbReference>
<feature type="signal peptide" evidence="1">
    <location>
        <begin position="1"/>
        <end position="34"/>
    </location>
</feature>
<gene>
    <name evidence="3" type="ORF">Q9S71_10620</name>
</gene>
<feature type="domain" description="Excalibur calcium-binding" evidence="2">
    <location>
        <begin position="57"/>
        <end position="116"/>
    </location>
</feature>
<reference evidence="3 4" key="1">
    <citation type="submission" date="2023-08" db="EMBL/GenBank/DDBJ databases">
        <title>Microbacterium aquilitoris sp. nov. and Microbacterium gwkjibeachense sp. nov., isolated from beach.</title>
        <authorList>
            <person name="Lee S.D."/>
            <person name="Yang H."/>
            <person name="Kim I."/>
        </authorList>
    </citation>
    <scope>NUCLEOTIDE SEQUENCE [LARGE SCALE GENOMIC DNA]</scope>
    <source>
        <strain evidence="3 4">KSW4-11</strain>
    </source>
</reference>
<proteinExistence type="predicted"/>
<dbReference type="Pfam" id="PF05901">
    <property type="entry name" value="Excalibur"/>
    <property type="match status" value="1"/>
</dbReference>
<keyword evidence="1" id="KW-0732">Signal</keyword>
<dbReference type="InterPro" id="IPR008613">
    <property type="entry name" value="Excalibur_Ca-bd_domain"/>
</dbReference>
<keyword evidence="4" id="KW-1185">Reference proteome</keyword>
<organism evidence="3 4">
    <name type="scientific">Microbacterium gawkjiense</name>
    <dbReference type="NCBI Taxonomy" id="3067309"/>
    <lineage>
        <taxon>Bacteria</taxon>
        <taxon>Bacillati</taxon>
        <taxon>Actinomycetota</taxon>
        <taxon>Actinomycetes</taxon>
        <taxon>Micrococcales</taxon>
        <taxon>Microbacteriaceae</taxon>
        <taxon>Microbacterium</taxon>
    </lineage>
</organism>
<evidence type="ECO:0000313" key="4">
    <source>
        <dbReference type="Proteomes" id="UP001251849"/>
    </source>
</evidence>
<dbReference type="SMART" id="SM00894">
    <property type="entry name" value="Excalibur"/>
    <property type="match status" value="1"/>
</dbReference>
<name>A0ABU3GBT9_9MICO</name>
<sequence length="118" mass="12314">MRISVHAGTLRRSAVATMLAAALVAAPVTMTAAAAAPTAAASQVRAIVPAAKSPIKTFKNCTALNKTYKGGVARAGVTHNTVSGKKKPFKVKPYVSTALYNANKKMDRDKDGIACEKR</sequence>
<evidence type="ECO:0000259" key="2">
    <source>
        <dbReference type="SMART" id="SM00894"/>
    </source>
</evidence>
<evidence type="ECO:0000313" key="3">
    <source>
        <dbReference type="EMBL" id="MDT3317272.1"/>
    </source>
</evidence>
<accession>A0ABU3GBT9</accession>
<feature type="chain" id="PRO_5045567635" evidence="1">
    <location>
        <begin position="35"/>
        <end position="118"/>
    </location>
</feature>